<dbReference type="InterPro" id="IPR002656">
    <property type="entry name" value="Acyl_transf_3_dom"/>
</dbReference>
<accession>A0ABP7DT67</accession>
<evidence type="ECO:0000256" key="2">
    <source>
        <dbReference type="SAM" id="Phobius"/>
    </source>
</evidence>
<reference evidence="5" key="1">
    <citation type="journal article" date="2019" name="Int. J. Syst. Evol. Microbiol.">
        <title>The Global Catalogue of Microorganisms (GCM) 10K type strain sequencing project: providing services to taxonomists for standard genome sequencing and annotation.</title>
        <authorList>
            <consortium name="The Broad Institute Genomics Platform"/>
            <consortium name="The Broad Institute Genome Sequencing Center for Infectious Disease"/>
            <person name="Wu L."/>
            <person name="Ma J."/>
        </authorList>
    </citation>
    <scope>NUCLEOTIDE SEQUENCE [LARGE SCALE GENOMIC DNA]</scope>
    <source>
        <strain evidence="5">JCM 17125</strain>
    </source>
</reference>
<evidence type="ECO:0000256" key="1">
    <source>
        <dbReference type="SAM" id="MobiDB-lite"/>
    </source>
</evidence>
<feature type="transmembrane region" description="Helical" evidence="2">
    <location>
        <begin position="162"/>
        <end position="181"/>
    </location>
</feature>
<feature type="transmembrane region" description="Helical" evidence="2">
    <location>
        <begin position="188"/>
        <end position="206"/>
    </location>
</feature>
<dbReference type="PANTHER" id="PTHR23028:SF53">
    <property type="entry name" value="ACYL_TRANSF_3 DOMAIN-CONTAINING PROTEIN"/>
    <property type="match status" value="1"/>
</dbReference>
<keyword evidence="2" id="KW-0472">Membrane</keyword>
<gene>
    <name evidence="4" type="ORF">GCM10022399_26900</name>
</gene>
<keyword evidence="2" id="KW-0812">Transmembrane</keyword>
<comment type="caution">
    <text evidence="4">The sequence shown here is derived from an EMBL/GenBank/DDBJ whole genome shotgun (WGS) entry which is preliminary data.</text>
</comment>
<evidence type="ECO:0000259" key="3">
    <source>
        <dbReference type="Pfam" id="PF01757"/>
    </source>
</evidence>
<dbReference type="InterPro" id="IPR050879">
    <property type="entry name" value="Acyltransferase_3"/>
</dbReference>
<organism evidence="4 5">
    <name type="scientific">Terrabacter ginsenosidimutans</name>
    <dbReference type="NCBI Taxonomy" id="490575"/>
    <lineage>
        <taxon>Bacteria</taxon>
        <taxon>Bacillati</taxon>
        <taxon>Actinomycetota</taxon>
        <taxon>Actinomycetes</taxon>
        <taxon>Micrococcales</taxon>
        <taxon>Intrasporangiaceae</taxon>
        <taxon>Terrabacter</taxon>
    </lineage>
</organism>
<dbReference type="Proteomes" id="UP001501468">
    <property type="component" value="Unassembled WGS sequence"/>
</dbReference>
<feature type="transmembrane region" description="Helical" evidence="2">
    <location>
        <begin position="21"/>
        <end position="38"/>
    </location>
</feature>
<feature type="region of interest" description="Disordered" evidence="1">
    <location>
        <begin position="378"/>
        <end position="420"/>
    </location>
</feature>
<feature type="transmembrane region" description="Helical" evidence="2">
    <location>
        <begin position="351"/>
        <end position="369"/>
    </location>
</feature>
<feature type="transmembrane region" description="Helical" evidence="2">
    <location>
        <begin position="101"/>
        <end position="119"/>
    </location>
</feature>
<keyword evidence="2" id="KW-1133">Transmembrane helix</keyword>
<proteinExistence type="predicted"/>
<protein>
    <recommendedName>
        <fullName evidence="3">Acyltransferase 3 domain-containing protein</fullName>
    </recommendedName>
</protein>
<feature type="domain" description="Acyltransferase 3" evidence="3">
    <location>
        <begin position="24"/>
        <end position="363"/>
    </location>
</feature>
<evidence type="ECO:0000313" key="5">
    <source>
        <dbReference type="Proteomes" id="UP001501468"/>
    </source>
</evidence>
<dbReference type="EMBL" id="BAABDC010000004">
    <property type="protein sequence ID" value="GAA3708758.1"/>
    <property type="molecule type" value="Genomic_DNA"/>
</dbReference>
<feature type="transmembrane region" description="Helical" evidence="2">
    <location>
        <begin position="226"/>
        <end position="242"/>
    </location>
</feature>
<sequence length="444" mass="47964">MTSTAHTSPPTPPAAAVGTRLALLDGFRGLAIVLVVLSHLGKVWPEQLRPDLGPLDGFFLAGSVGVTMFLVVGGYLVTRGLLAARLRDGVRGPVRSFGRRLVRISLQVYLLLGVVAVVAELDPTDPNSRAATNSSILAVGTYWWNDYVRLNALDARSDLGPLYYLSIEVQFYAVLLLLVLVLARHRRVLLALLAVAIPVVTVWRWYVYDTQGWFAASLMTTTRMDGLLYGALVAVAVDLLPGRIRDDPRRQSAALVGGALLVVGGVVVSCAFYDIGAYFKVQGIALTVACALLVLGSATPLDPRAYAVRVLSGRRLAWLGAASLTIFVWHVPIFELLMRHTPSWSPAVRTVVALALLAGVVVLVERWVARPVGRMTGRLGPTPAGHRPDNRPRRLAVRPVSPPPMPVRGPTGTDAAVPVTATVPRTDELDLWDDDLDWDGPVRD</sequence>
<feature type="transmembrane region" description="Helical" evidence="2">
    <location>
        <begin position="254"/>
        <end position="275"/>
    </location>
</feature>
<feature type="transmembrane region" description="Helical" evidence="2">
    <location>
        <begin position="313"/>
        <end position="331"/>
    </location>
</feature>
<keyword evidence="5" id="KW-1185">Reference proteome</keyword>
<name>A0ABP7DT67_9MICO</name>
<feature type="transmembrane region" description="Helical" evidence="2">
    <location>
        <begin position="58"/>
        <end position="77"/>
    </location>
</feature>
<feature type="transmembrane region" description="Helical" evidence="2">
    <location>
        <begin position="281"/>
        <end position="301"/>
    </location>
</feature>
<evidence type="ECO:0000313" key="4">
    <source>
        <dbReference type="EMBL" id="GAA3708758.1"/>
    </source>
</evidence>
<dbReference type="Pfam" id="PF01757">
    <property type="entry name" value="Acyl_transf_3"/>
    <property type="match status" value="1"/>
</dbReference>
<dbReference type="PANTHER" id="PTHR23028">
    <property type="entry name" value="ACETYLTRANSFERASE"/>
    <property type="match status" value="1"/>
</dbReference>